<feature type="non-terminal residue" evidence="1">
    <location>
        <position position="1"/>
    </location>
</feature>
<dbReference type="AlphaFoldDB" id="A0A9N7MS77"/>
<dbReference type="GO" id="GO:0003964">
    <property type="term" value="F:RNA-directed DNA polymerase activity"/>
    <property type="evidence" value="ECO:0007669"/>
    <property type="project" value="UniProtKB-KW"/>
</dbReference>
<name>A0A9N7MS77_STRHE</name>
<evidence type="ECO:0000313" key="1">
    <source>
        <dbReference type="EMBL" id="CAA0817300.1"/>
    </source>
</evidence>
<keyword evidence="1" id="KW-0548">Nucleotidyltransferase</keyword>
<keyword evidence="2" id="KW-1185">Reference proteome</keyword>
<evidence type="ECO:0000313" key="2">
    <source>
        <dbReference type="Proteomes" id="UP001153555"/>
    </source>
</evidence>
<reference evidence="1" key="1">
    <citation type="submission" date="2019-12" db="EMBL/GenBank/DDBJ databases">
        <authorList>
            <person name="Scholes J."/>
        </authorList>
    </citation>
    <scope>NUCLEOTIDE SEQUENCE</scope>
</reference>
<keyword evidence="1" id="KW-0695">RNA-directed DNA polymerase</keyword>
<feature type="non-terminal residue" evidence="1">
    <location>
        <position position="96"/>
    </location>
</feature>
<protein>
    <submittedName>
        <fullName evidence="1">RNA-directed DNA polymerase (Reverse transcriptase)-related family protein</fullName>
    </submittedName>
</protein>
<organism evidence="1 2">
    <name type="scientific">Striga hermonthica</name>
    <name type="common">Purple witchweed</name>
    <name type="synonym">Buchnera hermonthica</name>
    <dbReference type="NCBI Taxonomy" id="68872"/>
    <lineage>
        <taxon>Eukaryota</taxon>
        <taxon>Viridiplantae</taxon>
        <taxon>Streptophyta</taxon>
        <taxon>Embryophyta</taxon>
        <taxon>Tracheophyta</taxon>
        <taxon>Spermatophyta</taxon>
        <taxon>Magnoliopsida</taxon>
        <taxon>eudicotyledons</taxon>
        <taxon>Gunneridae</taxon>
        <taxon>Pentapetalae</taxon>
        <taxon>asterids</taxon>
        <taxon>lamiids</taxon>
        <taxon>Lamiales</taxon>
        <taxon>Orobanchaceae</taxon>
        <taxon>Buchnereae</taxon>
        <taxon>Striga</taxon>
    </lineage>
</organism>
<dbReference type="EMBL" id="CACSLK010015718">
    <property type="protein sequence ID" value="CAA0817300.1"/>
    <property type="molecule type" value="Genomic_DNA"/>
</dbReference>
<sequence length="96" mass="10512">FAGQKVNLHKSSMFLSKNCSVDLKEKICSILSGVIVKRSSRYLGLPLGIGASKIEAFQFVVEAVRSRISSWKNQFLSTAGKDILIKAVLNALPIFV</sequence>
<proteinExistence type="predicted"/>
<dbReference type="OrthoDB" id="685423at2759"/>
<dbReference type="PANTHER" id="PTHR33116">
    <property type="entry name" value="REVERSE TRANSCRIPTASE ZINC-BINDING DOMAIN-CONTAINING PROTEIN-RELATED-RELATED"/>
    <property type="match status" value="1"/>
</dbReference>
<keyword evidence="1" id="KW-0808">Transferase</keyword>
<dbReference type="Proteomes" id="UP001153555">
    <property type="component" value="Unassembled WGS sequence"/>
</dbReference>
<comment type="caution">
    <text evidence="1">The sequence shown here is derived from an EMBL/GenBank/DDBJ whole genome shotgun (WGS) entry which is preliminary data.</text>
</comment>
<gene>
    <name evidence="1" type="ORF">SHERM_16967</name>
</gene>
<accession>A0A9N7MS77</accession>
<dbReference type="PANTHER" id="PTHR33116:SF86">
    <property type="entry name" value="REVERSE TRANSCRIPTASE DOMAIN-CONTAINING PROTEIN"/>
    <property type="match status" value="1"/>
</dbReference>